<evidence type="ECO:0000313" key="2">
    <source>
        <dbReference type="EMBL" id="WZH49762.1"/>
    </source>
</evidence>
<evidence type="ECO:0000313" key="3">
    <source>
        <dbReference type="Proteomes" id="UP001489902"/>
    </source>
</evidence>
<evidence type="ECO:0008006" key="4">
    <source>
        <dbReference type="Google" id="ProtNLM"/>
    </source>
</evidence>
<organism evidence="2 3">
    <name type="scientific">Fusarium acuminatum</name>
    <dbReference type="NCBI Taxonomy" id="5515"/>
    <lineage>
        <taxon>Eukaryota</taxon>
        <taxon>Fungi</taxon>
        <taxon>Dikarya</taxon>
        <taxon>Ascomycota</taxon>
        <taxon>Pezizomycotina</taxon>
        <taxon>Sordariomycetes</taxon>
        <taxon>Hypocreomycetidae</taxon>
        <taxon>Hypocreales</taxon>
        <taxon>Nectriaceae</taxon>
        <taxon>Fusarium</taxon>
        <taxon>Fusarium tricinctum species complex</taxon>
    </lineage>
</organism>
<keyword evidence="3" id="KW-1185">Reference proteome</keyword>
<name>A0ABZ2XCM1_9HYPO</name>
<reference evidence="2 3" key="1">
    <citation type="submission" date="2024-04" db="EMBL/GenBank/DDBJ databases">
        <title>Complete genome sequence of Fusarium acuminatum.</title>
        <authorList>
            <person name="Lan B."/>
        </authorList>
    </citation>
    <scope>NUCLEOTIDE SEQUENCE [LARGE SCALE GENOMIC DNA]</scope>
    <source>
        <strain evidence="2">1A</strain>
    </source>
</reference>
<proteinExistence type="predicted"/>
<gene>
    <name evidence="2" type="ORF">QYS62_010971</name>
</gene>
<dbReference type="Proteomes" id="UP001489902">
    <property type="component" value="Chromosome 7"/>
</dbReference>
<dbReference type="EMBL" id="CP151266">
    <property type="protein sequence ID" value="WZH49762.1"/>
    <property type="molecule type" value="Genomic_DNA"/>
</dbReference>
<accession>A0ABZ2XCM1</accession>
<sequence length="338" mass="38536">MSQHIKQQLGVPSTTPEQRIEMNPEANGNASPGIADLVSSYSILTCLAPWLSTRDLYNLGLISRSAYAYIHSSSVIFKSLSRQCLCDGRGLATRQAYAGPYHLRSKPGRLDLNPHLEGDEEIEVRLYNVKCDEAGALPCMKCDINICEECRWYPRAAPATAYPNRRPHLRGSYQLDNIMCLCDDCDATTEKELEGKFISERCDCDIYKRWICVGCDDKERQATQKYFEEHTQMEWEWMTSDDVDFGDDFEPSKTLHDHAFERANGGNCRNLCTSTILKTSAVGRQEGLEHSRLLDFESWHDLWQEHLPVLPTCPKSLNVKPLAKRVRKYTNRPDLPPP</sequence>
<feature type="compositionally biased region" description="Polar residues" evidence="1">
    <location>
        <begin position="1"/>
        <end position="17"/>
    </location>
</feature>
<protein>
    <recommendedName>
        <fullName evidence="4">F-box domain-containing protein</fullName>
    </recommendedName>
</protein>
<feature type="region of interest" description="Disordered" evidence="1">
    <location>
        <begin position="1"/>
        <end position="28"/>
    </location>
</feature>
<evidence type="ECO:0000256" key="1">
    <source>
        <dbReference type="SAM" id="MobiDB-lite"/>
    </source>
</evidence>